<reference evidence="1" key="1">
    <citation type="submission" date="2022-06" db="EMBL/GenBank/DDBJ databases">
        <authorList>
            <person name="Dietemann V."/>
            <person name="Ory F."/>
            <person name="Dainat B."/>
            <person name="Oberhansli S."/>
        </authorList>
    </citation>
    <scope>NUCLEOTIDE SEQUENCE</scope>
    <source>
        <strain evidence="1">Ena-SAMPLE-TAB-26-04-2022-14:26:32:270-5432</strain>
    </source>
</reference>
<sequence length="100" mass="11219">MKLMQIYIFSPLAFQIQAYKHKIDAFLQESLFQNRASPGKLHYCRIGPAIAVLARQLQGCAEQYASGRSNNFDESVNFIFPKAAISFIVMVNICITSTSP</sequence>
<evidence type="ECO:0000313" key="2">
    <source>
        <dbReference type="Proteomes" id="UP001154322"/>
    </source>
</evidence>
<name>A0ABN8U140_9BACL</name>
<proteinExistence type="predicted"/>
<dbReference type="Proteomes" id="UP001154322">
    <property type="component" value="Unassembled WGS sequence"/>
</dbReference>
<keyword evidence="2" id="KW-1185">Reference proteome</keyword>
<comment type="caution">
    <text evidence="1">The sequence shown here is derived from an EMBL/GenBank/DDBJ whole genome shotgun (WGS) entry which is preliminary data.</text>
</comment>
<organism evidence="1 2">
    <name type="scientific">Paenibacillus melissococcoides</name>
    <dbReference type="NCBI Taxonomy" id="2912268"/>
    <lineage>
        <taxon>Bacteria</taxon>
        <taxon>Bacillati</taxon>
        <taxon>Bacillota</taxon>
        <taxon>Bacilli</taxon>
        <taxon>Bacillales</taxon>
        <taxon>Paenibacillaceae</taxon>
        <taxon>Paenibacillus</taxon>
    </lineage>
</organism>
<accession>A0ABN8U140</accession>
<evidence type="ECO:0000313" key="1">
    <source>
        <dbReference type="EMBL" id="CAH8243237.1"/>
    </source>
</evidence>
<protein>
    <submittedName>
        <fullName evidence="1">Uncharacterized protein</fullName>
    </submittedName>
</protein>
<gene>
    <name evidence="1" type="ORF">WJ0W_000463</name>
</gene>
<dbReference type="RefSeq" id="WP_213426139.1">
    <property type="nucleotide sequence ID" value="NZ_AP031286.1"/>
</dbReference>
<dbReference type="EMBL" id="CALYLO010000001">
    <property type="protein sequence ID" value="CAH8243237.1"/>
    <property type="molecule type" value="Genomic_DNA"/>
</dbReference>